<keyword evidence="1" id="KW-1133">Transmembrane helix</keyword>
<protein>
    <recommendedName>
        <fullName evidence="3">Peptidase M50 domain-containing protein</fullName>
    </recommendedName>
</protein>
<organism evidence="2">
    <name type="scientific">marine sediment metagenome</name>
    <dbReference type="NCBI Taxonomy" id="412755"/>
    <lineage>
        <taxon>unclassified sequences</taxon>
        <taxon>metagenomes</taxon>
        <taxon>ecological metagenomes</taxon>
    </lineage>
</organism>
<evidence type="ECO:0008006" key="3">
    <source>
        <dbReference type="Google" id="ProtNLM"/>
    </source>
</evidence>
<keyword evidence="1" id="KW-0812">Transmembrane</keyword>
<dbReference type="EMBL" id="BART01001855">
    <property type="protein sequence ID" value="GAG73631.1"/>
    <property type="molecule type" value="Genomic_DNA"/>
</dbReference>
<feature type="transmembrane region" description="Helical" evidence="1">
    <location>
        <begin position="12"/>
        <end position="34"/>
    </location>
</feature>
<sequence>LIKYTPEPIAKIVKALAVVGIIIHEICHVVMCFITRSPIENVSLIKKVEFENSGKVGYYGQVNVYEERISFLKAFLVSFAPLYLSFWLFFSILGFLIDNQVTPLIFFLSILLLVSLVLSTASSFCQRI</sequence>
<evidence type="ECO:0000256" key="1">
    <source>
        <dbReference type="SAM" id="Phobius"/>
    </source>
</evidence>
<evidence type="ECO:0000313" key="2">
    <source>
        <dbReference type="EMBL" id="GAG73631.1"/>
    </source>
</evidence>
<name>X1BNC5_9ZZZZ</name>
<keyword evidence="1" id="KW-0472">Membrane</keyword>
<reference evidence="2" key="1">
    <citation type="journal article" date="2014" name="Front. Microbiol.">
        <title>High frequency of phylogenetically diverse reductive dehalogenase-homologous genes in deep subseafloor sedimentary metagenomes.</title>
        <authorList>
            <person name="Kawai M."/>
            <person name="Futagami T."/>
            <person name="Toyoda A."/>
            <person name="Takaki Y."/>
            <person name="Nishi S."/>
            <person name="Hori S."/>
            <person name="Arai W."/>
            <person name="Tsubouchi T."/>
            <person name="Morono Y."/>
            <person name="Uchiyama I."/>
            <person name="Ito T."/>
            <person name="Fujiyama A."/>
            <person name="Inagaki F."/>
            <person name="Takami H."/>
        </authorList>
    </citation>
    <scope>NUCLEOTIDE SEQUENCE</scope>
    <source>
        <strain evidence="2">Expedition CK06-06</strain>
    </source>
</reference>
<comment type="caution">
    <text evidence="2">The sequence shown here is derived from an EMBL/GenBank/DDBJ whole genome shotgun (WGS) entry which is preliminary data.</text>
</comment>
<dbReference type="AlphaFoldDB" id="X1BNC5"/>
<feature type="transmembrane region" description="Helical" evidence="1">
    <location>
        <begin position="74"/>
        <end position="97"/>
    </location>
</feature>
<gene>
    <name evidence="2" type="ORF">S01H4_06144</name>
</gene>
<feature type="transmembrane region" description="Helical" evidence="1">
    <location>
        <begin position="103"/>
        <end position="125"/>
    </location>
</feature>
<proteinExistence type="predicted"/>
<feature type="non-terminal residue" evidence="2">
    <location>
        <position position="1"/>
    </location>
</feature>
<accession>X1BNC5</accession>